<gene>
    <name evidence="1" type="ORF">MMA15_22720</name>
</gene>
<comment type="caution">
    <text evidence="1">The sequence shown here is derived from an EMBL/GenBank/DDBJ whole genome shotgun (WGS) entry which is preliminary data.</text>
</comment>
<dbReference type="RefSeq" id="WP_241061950.1">
    <property type="nucleotide sequence ID" value="NZ_JAKWJU010000002.1"/>
</dbReference>
<proteinExistence type="predicted"/>
<name>A0ABS9T3G8_9ACTN</name>
<accession>A0ABS9T3G8</accession>
<evidence type="ECO:0008006" key="3">
    <source>
        <dbReference type="Google" id="ProtNLM"/>
    </source>
</evidence>
<keyword evidence="2" id="KW-1185">Reference proteome</keyword>
<evidence type="ECO:0000313" key="1">
    <source>
        <dbReference type="EMBL" id="MCH6163100.1"/>
    </source>
</evidence>
<dbReference type="Proteomes" id="UP001166784">
    <property type="component" value="Unassembled WGS sequence"/>
</dbReference>
<protein>
    <recommendedName>
        <fullName evidence="3">Glutaredoxin domain-containing protein</fullName>
    </recommendedName>
</protein>
<sequence>MPSRIPQAALAALAGPLIAGGAAKLLTPADRLAWPFRSGPLRAPRGPKLAGGAELAAAAGLVLLPGRAAPAAALAAYGTLTAVAQSLHGERCACFGAARLATVGRAHVGANAAGAAVAAALLAPRLPARPRLRGTVAAVAAAATAAGVLVADRRRAKAEQEAAAEAAAGCDSTVAGVRLYVSANCPACRALRQLIGEMEPARRERVETNVVEGGSELPPDMAEMSVPAAVPVDGSGEAVCTPVSGIGAVKALIDTIVITARDVPHAA</sequence>
<organism evidence="1 2">
    <name type="scientific">Streptomyces marispadix</name>
    <dbReference type="NCBI Taxonomy" id="2922868"/>
    <lineage>
        <taxon>Bacteria</taxon>
        <taxon>Bacillati</taxon>
        <taxon>Actinomycetota</taxon>
        <taxon>Actinomycetes</taxon>
        <taxon>Kitasatosporales</taxon>
        <taxon>Streptomycetaceae</taxon>
        <taxon>Streptomyces</taxon>
    </lineage>
</organism>
<reference evidence="1" key="2">
    <citation type="journal article" date="2023" name="Int. J. Syst. Evol. Microbiol.">
        <title>Streptomyces marispadix sp. nov., isolated from marine beach sediment of the Northern Coast of Portugal.</title>
        <authorList>
            <person name="dos Santos J.D.N."/>
            <person name="Vitorino I.R."/>
            <person name="Kallscheuer N."/>
            <person name="Srivastava A."/>
            <person name="Krautwurst S."/>
            <person name="Marz M."/>
            <person name="Jogler C."/>
            <person name="Lobo Da Cunha A."/>
            <person name="Catita J."/>
            <person name="Goncalves H."/>
            <person name="Gonzalez I."/>
            <person name="Reyes F."/>
            <person name="Lage O.M."/>
        </authorList>
    </citation>
    <scope>NUCLEOTIDE SEQUENCE</scope>
    <source>
        <strain evidence="1">M600PL45_2</strain>
    </source>
</reference>
<evidence type="ECO:0000313" key="2">
    <source>
        <dbReference type="Proteomes" id="UP001166784"/>
    </source>
</evidence>
<dbReference type="EMBL" id="JAKWJU010000002">
    <property type="protein sequence ID" value="MCH6163100.1"/>
    <property type="molecule type" value="Genomic_DNA"/>
</dbReference>
<reference evidence="1" key="1">
    <citation type="submission" date="2022-03" db="EMBL/GenBank/DDBJ databases">
        <authorList>
            <person name="Santos J.D.N."/>
            <person name="Kallscheuer N."/>
            <person name="Jogler C."/>
            <person name="Lage O.M."/>
        </authorList>
    </citation>
    <scope>NUCLEOTIDE SEQUENCE</scope>
    <source>
        <strain evidence="1">M600PL45_2</strain>
    </source>
</reference>